<dbReference type="Pfam" id="PF02926">
    <property type="entry name" value="THUMP"/>
    <property type="match status" value="1"/>
</dbReference>
<proteinExistence type="predicted"/>
<evidence type="ECO:0000313" key="5">
    <source>
        <dbReference type="Proteomes" id="UP000507222"/>
    </source>
</evidence>
<accession>A0A6J5UP76</accession>
<dbReference type="PANTHER" id="PTHR13452:SF10">
    <property type="entry name" value="THUMP DOMAIN-CONTAINING PROTEIN 1"/>
    <property type="match status" value="1"/>
</dbReference>
<evidence type="ECO:0000256" key="2">
    <source>
        <dbReference type="SAM" id="MobiDB-lite"/>
    </source>
</evidence>
<evidence type="ECO:0000259" key="3">
    <source>
        <dbReference type="PROSITE" id="PS51165"/>
    </source>
</evidence>
<dbReference type="Gene3D" id="3.30.2300.10">
    <property type="entry name" value="THUMP superfamily"/>
    <property type="match status" value="1"/>
</dbReference>
<dbReference type="SUPFAM" id="SSF143437">
    <property type="entry name" value="THUMP domain-like"/>
    <property type="match status" value="1"/>
</dbReference>
<feature type="domain" description="THUMP" evidence="3">
    <location>
        <begin position="302"/>
        <end position="397"/>
    </location>
</feature>
<name>A0A6J5UP76_PRUAR</name>
<dbReference type="GO" id="GO:0006400">
    <property type="term" value="P:tRNA modification"/>
    <property type="evidence" value="ECO:0007669"/>
    <property type="project" value="InterPro"/>
</dbReference>
<gene>
    <name evidence="4" type="ORF">CURHAP_LOCUS29091</name>
</gene>
<protein>
    <recommendedName>
        <fullName evidence="3">THUMP domain-containing protein</fullName>
    </recommendedName>
</protein>
<dbReference type="EMBL" id="CAEKDK010000004">
    <property type="protein sequence ID" value="CAB4278346.1"/>
    <property type="molecule type" value="Genomic_DNA"/>
</dbReference>
<feature type="compositionally biased region" description="Acidic residues" evidence="2">
    <location>
        <begin position="118"/>
        <end position="128"/>
    </location>
</feature>
<dbReference type="PROSITE" id="PS51165">
    <property type="entry name" value="THUMP"/>
    <property type="match status" value="1"/>
</dbReference>
<dbReference type="InterPro" id="IPR040183">
    <property type="entry name" value="THUMPD1-like"/>
</dbReference>
<dbReference type="PANTHER" id="PTHR13452">
    <property type="entry name" value="THUMP DOMAIN CONTAINING PROTEIN 1-RELATED"/>
    <property type="match status" value="1"/>
</dbReference>
<feature type="compositionally biased region" description="Basic residues" evidence="2">
    <location>
        <begin position="15"/>
        <end position="34"/>
    </location>
</feature>
<sequence length="397" mass="44114">MATDSKSKSTSAANKSKKGKQRYLPHNKAVKKKGSYPLHPGVQGFFITCDGGRERQASNEAINVIDSFYEELVHGKGSGLKLSEEHKPSNKKIKFSYSDSSSSDDDDDHENKQAGEDKAEEEQENGVDEENKSDTRGDDASHDNPTTEKSDHQKKDDGSHDNATTEKSDHQKKDDASQDNAATEKSDHHKKDDGCDGNKTEEKIKDTKQDNVSKEISANEAEEPPAKKQCLGTNSSKCTIPYEVEEKSIDKLIEAELQELGDKNKRRFISLDSGCNGVVFVQMRKRDGDPSPKDIVQHMMASAAATRRHMSRFILRVLPIEVACYSSEEDITRAIKPLLAQHFPVETQNPQKYAVLYEARANTGIDRMKTINAVAKAVPGPHKVDLNNPIRPLLLKL</sequence>
<dbReference type="GO" id="GO:0003723">
    <property type="term" value="F:RNA binding"/>
    <property type="evidence" value="ECO:0007669"/>
    <property type="project" value="UniProtKB-UniRule"/>
</dbReference>
<keyword evidence="1" id="KW-0694">RNA-binding</keyword>
<feature type="region of interest" description="Disordered" evidence="2">
    <location>
        <begin position="75"/>
        <end position="234"/>
    </location>
</feature>
<feature type="compositionally biased region" description="Basic and acidic residues" evidence="2">
    <location>
        <begin position="129"/>
        <end position="213"/>
    </location>
</feature>
<dbReference type="Proteomes" id="UP000507222">
    <property type="component" value="Unassembled WGS sequence"/>
</dbReference>
<dbReference type="InterPro" id="IPR004114">
    <property type="entry name" value="THUMP_dom"/>
</dbReference>
<dbReference type="AlphaFoldDB" id="A0A6J5UP76"/>
<evidence type="ECO:0000313" key="4">
    <source>
        <dbReference type="EMBL" id="CAB4278346.1"/>
    </source>
</evidence>
<reference evidence="4 5" key="1">
    <citation type="submission" date="2020-05" db="EMBL/GenBank/DDBJ databases">
        <authorList>
            <person name="Campoy J."/>
            <person name="Schneeberger K."/>
            <person name="Spophaly S."/>
        </authorList>
    </citation>
    <scope>NUCLEOTIDE SEQUENCE [LARGE SCALE GENOMIC DNA]</scope>
    <source>
        <strain evidence="4">PruArmRojPasFocal</strain>
    </source>
</reference>
<evidence type="ECO:0000256" key="1">
    <source>
        <dbReference type="PROSITE-ProRule" id="PRU00529"/>
    </source>
</evidence>
<dbReference type="CDD" id="cd11717">
    <property type="entry name" value="THUMP_THUMPD1_like"/>
    <property type="match status" value="1"/>
</dbReference>
<organism evidence="4 5">
    <name type="scientific">Prunus armeniaca</name>
    <name type="common">Apricot</name>
    <name type="synonym">Armeniaca vulgaris</name>
    <dbReference type="NCBI Taxonomy" id="36596"/>
    <lineage>
        <taxon>Eukaryota</taxon>
        <taxon>Viridiplantae</taxon>
        <taxon>Streptophyta</taxon>
        <taxon>Embryophyta</taxon>
        <taxon>Tracheophyta</taxon>
        <taxon>Spermatophyta</taxon>
        <taxon>Magnoliopsida</taxon>
        <taxon>eudicotyledons</taxon>
        <taxon>Gunneridae</taxon>
        <taxon>Pentapetalae</taxon>
        <taxon>rosids</taxon>
        <taxon>fabids</taxon>
        <taxon>Rosales</taxon>
        <taxon>Rosaceae</taxon>
        <taxon>Amygdaloideae</taxon>
        <taxon>Amygdaleae</taxon>
        <taxon>Prunus</taxon>
    </lineage>
</organism>
<feature type="region of interest" description="Disordered" evidence="2">
    <location>
        <begin position="1"/>
        <end position="40"/>
    </location>
</feature>